<name>A0A2T7DBB9_9POAL</name>
<dbReference type="AlphaFoldDB" id="A0A2T7DBB9"/>
<evidence type="ECO:0000256" key="1">
    <source>
        <dbReference type="SAM" id="MobiDB-lite"/>
    </source>
</evidence>
<reference evidence="2 3" key="1">
    <citation type="submission" date="2018-04" db="EMBL/GenBank/DDBJ databases">
        <title>WGS assembly of Panicum hallii var. hallii HAL2.</title>
        <authorList>
            <person name="Lovell J."/>
            <person name="Jenkins J."/>
            <person name="Lowry D."/>
            <person name="Mamidi S."/>
            <person name="Sreedasyam A."/>
            <person name="Weng X."/>
            <person name="Barry K."/>
            <person name="Bonette J."/>
            <person name="Campitelli B."/>
            <person name="Daum C."/>
            <person name="Gordon S."/>
            <person name="Gould B."/>
            <person name="Lipzen A."/>
            <person name="MacQueen A."/>
            <person name="Palacio-Mejia J."/>
            <person name="Plott C."/>
            <person name="Shakirov E."/>
            <person name="Shu S."/>
            <person name="Yoshinaga Y."/>
            <person name="Zane M."/>
            <person name="Rokhsar D."/>
            <person name="Grimwood J."/>
            <person name="Schmutz J."/>
            <person name="Juenger T."/>
        </authorList>
    </citation>
    <scope>NUCLEOTIDE SEQUENCE [LARGE SCALE GENOMIC DNA]</scope>
    <source>
        <strain evidence="3">cv. HAL2</strain>
    </source>
</reference>
<dbReference type="Gramene" id="PUZ52865">
    <property type="protein sequence ID" value="PUZ52865"/>
    <property type="gene ID" value="GQ55_5G007500"/>
</dbReference>
<feature type="compositionally biased region" description="Basic and acidic residues" evidence="1">
    <location>
        <begin position="1"/>
        <end position="10"/>
    </location>
</feature>
<evidence type="ECO:0000313" key="3">
    <source>
        <dbReference type="Proteomes" id="UP000244336"/>
    </source>
</evidence>
<feature type="compositionally biased region" description="Low complexity" evidence="1">
    <location>
        <begin position="19"/>
        <end position="31"/>
    </location>
</feature>
<gene>
    <name evidence="2" type="ORF">GQ55_5G007500</name>
</gene>
<evidence type="ECO:0000313" key="2">
    <source>
        <dbReference type="EMBL" id="PUZ52865.1"/>
    </source>
</evidence>
<proteinExistence type="predicted"/>
<dbReference type="Proteomes" id="UP000244336">
    <property type="component" value="Chromosome 5"/>
</dbReference>
<feature type="region of interest" description="Disordered" evidence="1">
    <location>
        <begin position="1"/>
        <end position="31"/>
    </location>
</feature>
<accession>A0A2T7DBB9</accession>
<keyword evidence="3" id="KW-1185">Reference proteome</keyword>
<sequence length="66" mass="7340">MNPERIRAQQDHNPTANKTRAPSPSSLLSPRATAGRYCDGCRAALRLLRPDARHRSTSILEKDAEN</sequence>
<organism evidence="2 3">
    <name type="scientific">Panicum hallii var. hallii</name>
    <dbReference type="NCBI Taxonomy" id="1504633"/>
    <lineage>
        <taxon>Eukaryota</taxon>
        <taxon>Viridiplantae</taxon>
        <taxon>Streptophyta</taxon>
        <taxon>Embryophyta</taxon>
        <taxon>Tracheophyta</taxon>
        <taxon>Spermatophyta</taxon>
        <taxon>Magnoliopsida</taxon>
        <taxon>Liliopsida</taxon>
        <taxon>Poales</taxon>
        <taxon>Poaceae</taxon>
        <taxon>PACMAD clade</taxon>
        <taxon>Panicoideae</taxon>
        <taxon>Panicodae</taxon>
        <taxon>Paniceae</taxon>
        <taxon>Panicinae</taxon>
        <taxon>Panicum</taxon>
        <taxon>Panicum sect. Panicum</taxon>
    </lineage>
</organism>
<dbReference type="EMBL" id="CM009753">
    <property type="protein sequence ID" value="PUZ52865.1"/>
    <property type="molecule type" value="Genomic_DNA"/>
</dbReference>
<protein>
    <submittedName>
        <fullName evidence="2">Uncharacterized protein</fullName>
    </submittedName>
</protein>